<gene>
    <name evidence="2" type="ORF">BZG36_04738</name>
</gene>
<evidence type="ECO:0000256" key="1">
    <source>
        <dbReference type="SAM" id="MobiDB-lite"/>
    </source>
</evidence>
<sequence length="205" mass="22251">MERGLNPGAVAFTPGRQGKGNERGTPRKQRQEKRNAHGPVASATTSSLSSNQHAHTAPKRPDRSTPRSSVDGLFKPTRFITLTDPIDPVTVMPVSTLTPTTLAHQQTFTIVNTLDTYVDWVERSLKQFGQLTLIAMDGAMPDSVAIVNMVVGQEGSAGSRMDVRCDRVATFTSSSESSAVQSGLEFTLRVEGWKRVQAPKEKAKT</sequence>
<dbReference type="OrthoDB" id="2269081at2759"/>
<evidence type="ECO:0000313" key="2">
    <source>
        <dbReference type="EMBL" id="OZJ02114.1"/>
    </source>
</evidence>
<protein>
    <submittedName>
        <fullName evidence="2">Uncharacterized protein</fullName>
    </submittedName>
</protein>
<dbReference type="EMBL" id="MVBO01000187">
    <property type="protein sequence ID" value="OZJ02114.1"/>
    <property type="molecule type" value="Genomic_DNA"/>
</dbReference>
<name>A0A261XV44_9FUNG</name>
<reference evidence="2 3" key="1">
    <citation type="journal article" date="2017" name="Mycologia">
        <title>Bifiguratus adelaidae, gen. et sp. nov., a new member of Mucoromycotina in endophytic and soil-dwelling habitats.</title>
        <authorList>
            <person name="Torres-Cruz T.J."/>
            <person name="Billingsley Tobias T.L."/>
            <person name="Almatruk M."/>
            <person name="Hesse C."/>
            <person name="Kuske C.R."/>
            <person name="Desiro A."/>
            <person name="Benucci G.M."/>
            <person name="Bonito G."/>
            <person name="Stajich J.E."/>
            <person name="Dunlap C."/>
            <person name="Arnold A.E."/>
            <person name="Porras-Alfaro A."/>
        </authorList>
    </citation>
    <scope>NUCLEOTIDE SEQUENCE [LARGE SCALE GENOMIC DNA]</scope>
    <source>
        <strain evidence="2 3">AZ0501</strain>
    </source>
</reference>
<proteinExistence type="predicted"/>
<organism evidence="2 3">
    <name type="scientific">Bifiguratus adelaidae</name>
    <dbReference type="NCBI Taxonomy" id="1938954"/>
    <lineage>
        <taxon>Eukaryota</taxon>
        <taxon>Fungi</taxon>
        <taxon>Fungi incertae sedis</taxon>
        <taxon>Mucoromycota</taxon>
        <taxon>Mucoromycotina</taxon>
        <taxon>Endogonomycetes</taxon>
        <taxon>Endogonales</taxon>
        <taxon>Endogonales incertae sedis</taxon>
        <taxon>Bifiguratus</taxon>
    </lineage>
</organism>
<keyword evidence="3" id="KW-1185">Reference proteome</keyword>
<dbReference type="Proteomes" id="UP000242875">
    <property type="component" value="Unassembled WGS sequence"/>
</dbReference>
<evidence type="ECO:0000313" key="3">
    <source>
        <dbReference type="Proteomes" id="UP000242875"/>
    </source>
</evidence>
<feature type="compositionally biased region" description="Polar residues" evidence="1">
    <location>
        <begin position="42"/>
        <end position="54"/>
    </location>
</feature>
<feature type="region of interest" description="Disordered" evidence="1">
    <location>
        <begin position="1"/>
        <end position="72"/>
    </location>
</feature>
<accession>A0A261XV44</accession>
<comment type="caution">
    <text evidence="2">The sequence shown here is derived from an EMBL/GenBank/DDBJ whole genome shotgun (WGS) entry which is preliminary data.</text>
</comment>
<dbReference type="AlphaFoldDB" id="A0A261XV44"/>